<reference evidence="1 2" key="1">
    <citation type="submission" date="2018-05" db="EMBL/GenBank/DDBJ databases">
        <title>Draft genome of Methanospirillum lacunae Ki8-1.</title>
        <authorList>
            <person name="Dueholm M.S."/>
            <person name="Nielsen P.H."/>
            <person name="Bakmann L.F."/>
            <person name="Otzen D.E."/>
        </authorList>
    </citation>
    <scope>NUCLEOTIDE SEQUENCE [LARGE SCALE GENOMIC DNA]</scope>
    <source>
        <strain evidence="1 2">Ki8-1</strain>
    </source>
</reference>
<dbReference type="RefSeq" id="WP_109967418.1">
    <property type="nucleotide sequence ID" value="NZ_CP176093.1"/>
</dbReference>
<gene>
    <name evidence="1" type="ORF">DK846_03000</name>
</gene>
<organism evidence="1 2">
    <name type="scientific">Methanospirillum lacunae</name>
    <dbReference type="NCBI Taxonomy" id="668570"/>
    <lineage>
        <taxon>Archaea</taxon>
        <taxon>Methanobacteriati</taxon>
        <taxon>Methanobacteriota</taxon>
        <taxon>Stenosarchaea group</taxon>
        <taxon>Methanomicrobia</taxon>
        <taxon>Methanomicrobiales</taxon>
        <taxon>Methanospirillaceae</taxon>
        <taxon>Methanospirillum</taxon>
    </lineage>
</organism>
<keyword evidence="2" id="KW-1185">Reference proteome</keyword>
<dbReference type="Proteomes" id="UP000245657">
    <property type="component" value="Unassembled WGS sequence"/>
</dbReference>
<protein>
    <submittedName>
        <fullName evidence="1">Uncharacterized protein</fullName>
    </submittedName>
</protein>
<name>A0A2V2N2Z3_9EURY</name>
<dbReference type="GeneID" id="97549504"/>
<dbReference type="EMBL" id="QGMY01000002">
    <property type="protein sequence ID" value="PWR74139.1"/>
    <property type="molecule type" value="Genomic_DNA"/>
</dbReference>
<proteinExistence type="predicted"/>
<evidence type="ECO:0000313" key="1">
    <source>
        <dbReference type="EMBL" id="PWR74139.1"/>
    </source>
</evidence>
<dbReference type="AlphaFoldDB" id="A0A2V2N2Z3"/>
<accession>A0A2V2N2Z3</accession>
<evidence type="ECO:0000313" key="2">
    <source>
        <dbReference type="Proteomes" id="UP000245657"/>
    </source>
</evidence>
<comment type="caution">
    <text evidence="1">The sequence shown here is derived from an EMBL/GenBank/DDBJ whole genome shotgun (WGS) entry which is preliminary data.</text>
</comment>
<sequence>MQIVRIFHHTITILVVTQTNSYTSRTKECLVVKMEKMDYEKPMAIDLNSDAFIGGAETCTYGEMFNNPACCTGSGVTT</sequence>